<organism evidence="1 2">
    <name type="scientific">Fertoeibacter niger</name>
    <dbReference type="NCBI Taxonomy" id="2656921"/>
    <lineage>
        <taxon>Bacteria</taxon>
        <taxon>Pseudomonadati</taxon>
        <taxon>Pseudomonadota</taxon>
        <taxon>Alphaproteobacteria</taxon>
        <taxon>Rhodobacterales</taxon>
        <taxon>Paracoccaceae</taxon>
        <taxon>Fertoeibacter</taxon>
    </lineage>
</organism>
<evidence type="ECO:0008006" key="3">
    <source>
        <dbReference type="Google" id="ProtNLM"/>
    </source>
</evidence>
<name>A0A8X8H140_9RHOB</name>
<comment type="caution">
    <text evidence="1">The sequence shown here is derived from an EMBL/GenBank/DDBJ whole genome shotgun (WGS) entry which is preliminary data.</text>
</comment>
<protein>
    <recommendedName>
        <fullName evidence="3">DUF1833 domain-containing protein</fullName>
    </recommendedName>
</protein>
<keyword evidence="2" id="KW-1185">Reference proteome</keyword>
<dbReference type="RefSeq" id="WP_152825555.1">
    <property type="nucleotide sequence ID" value="NZ_WHUT02000006.1"/>
</dbReference>
<sequence length="173" mass="19371">MRRVSLNARMMQDAVASEELYVVLFEIEHPDLEAAIRLSTDNAEVVQDEPRIYGTRSSWRGANPGTQPFWWIIASALLPSDMEDAPATATVIIETVDQEMATLLRSFTTPATVHLAVVLASSPSVIEAEYSDLMITTSDIGEEITLTISREEIEQEYYPMGRMTRDHFPGLHL</sequence>
<reference evidence="1" key="1">
    <citation type="submission" date="2020-05" db="EMBL/GenBank/DDBJ databases">
        <title>Fertoebacter nigrum gen. nov., sp. nov., a new member of the family Rhodobacteraceae.</title>
        <authorList>
            <person name="Szuroczki S."/>
            <person name="Abbaszade G."/>
            <person name="Buni D."/>
            <person name="Schumann P."/>
            <person name="Toth E."/>
        </authorList>
    </citation>
    <scope>NUCLEOTIDE SEQUENCE</scope>
    <source>
        <strain evidence="1">RG-N-1a</strain>
    </source>
</reference>
<proteinExistence type="predicted"/>
<gene>
    <name evidence="1" type="ORF">GEU84_011630</name>
</gene>
<dbReference type="AlphaFoldDB" id="A0A8X8H140"/>
<evidence type="ECO:0000313" key="2">
    <source>
        <dbReference type="Proteomes" id="UP000484076"/>
    </source>
</evidence>
<dbReference type="EMBL" id="WHUT02000006">
    <property type="protein sequence ID" value="NUB45040.1"/>
    <property type="molecule type" value="Genomic_DNA"/>
</dbReference>
<accession>A0A8X8H140</accession>
<evidence type="ECO:0000313" key="1">
    <source>
        <dbReference type="EMBL" id="NUB45040.1"/>
    </source>
</evidence>
<dbReference type="Proteomes" id="UP000484076">
    <property type="component" value="Unassembled WGS sequence"/>
</dbReference>